<comment type="caution">
    <text evidence="1">The sequence shown here is derived from an EMBL/GenBank/DDBJ whole genome shotgun (WGS) entry which is preliminary data.</text>
</comment>
<reference evidence="2" key="1">
    <citation type="submission" date="2017-10" db="EMBL/GenBank/DDBJ databases">
        <title>Rapid genome shrinkage in a self-fertile nematode reveals novel sperm competition proteins.</title>
        <authorList>
            <person name="Yin D."/>
            <person name="Schwarz E.M."/>
            <person name="Thomas C.G."/>
            <person name="Felde R.L."/>
            <person name="Korf I.F."/>
            <person name="Cutter A.D."/>
            <person name="Schartner C.M."/>
            <person name="Ralston E.J."/>
            <person name="Meyer B.J."/>
            <person name="Haag E.S."/>
        </authorList>
    </citation>
    <scope>NUCLEOTIDE SEQUENCE [LARGE SCALE GENOMIC DNA]</scope>
    <source>
        <strain evidence="2">JU1422</strain>
    </source>
</reference>
<sequence length="96" mass="11258">MNGFVIFRALRYFQIWTNSSAKMIARLIVLFFVILGVVGAWTVDGVEAQLPEHQYSRGHEANYFRQRLLSAFRTIDPQVSESTLNRFTRFVREENE</sequence>
<dbReference type="OrthoDB" id="5835161at2759"/>
<evidence type="ECO:0000313" key="2">
    <source>
        <dbReference type="Proteomes" id="UP000230233"/>
    </source>
</evidence>
<dbReference type="Proteomes" id="UP000230233">
    <property type="component" value="Chromosome IV"/>
</dbReference>
<keyword evidence="2" id="KW-1185">Reference proteome</keyword>
<gene>
    <name evidence="1" type="primary">Cni-F28F9.3</name>
    <name evidence="1" type="synonym">Cnig_chr_IV.g15187</name>
    <name evidence="1" type="ORF">B9Z55_015187</name>
</gene>
<organism evidence="1 2">
    <name type="scientific">Caenorhabditis nigoni</name>
    <dbReference type="NCBI Taxonomy" id="1611254"/>
    <lineage>
        <taxon>Eukaryota</taxon>
        <taxon>Metazoa</taxon>
        <taxon>Ecdysozoa</taxon>
        <taxon>Nematoda</taxon>
        <taxon>Chromadorea</taxon>
        <taxon>Rhabditida</taxon>
        <taxon>Rhabditina</taxon>
        <taxon>Rhabditomorpha</taxon>
        <taxon>Rhabditoidea</taxon>
        <taxon>Rhabditidae</taxon>
        <taxon>Peloderinae</taxon>
        <taxon>Caenorhabditis</taxon>
    </lineage>
</organism>
<dbReference type="AlphaFoldDB" id="A0A2G5U9K1"/>
<accession>A0A2G5U9K1</accession>
<protein>
    <submittedName>
        <fullName evidence="1">Uncharacterized protein</fullName>
    </submittedName>
</protein>
<name>A0A2G5U9K1_9PELO</name>
<dbReference type="EMBL" id="PDUG01000004">
    <property type="protein sequence ID" value="PIC36041.1"/>
    <property type="molecule type" value="Genomic_DNA"/>
</dbReference>
<proteinExistence type="predicted"/>
<evidence type="ECO:0000313" key="1">
    <source>
        <dbReference type="EMBL" id="PIC36041.1"/>
    </source>
</evidence>